<dbReference type="STRING" id="1121950.SAMN02745243_01446"/>
<dbReference type="InterPro" id="IPR050313">
    <property type="entry name" value="Carb_Metab_HTH_regulators"/>
</dbReference>
<dbReference type="EMBL" id="FQZY01000018">
    <property type="protein sequence ID" value="SHJ81664.1"/>
    <property type="molecule type" value="Genomic_DNA"/>
</dbReference>
<dbReference type="InterPro" id="IPR036390">
    <property type="entry name" value="WH_DNA-bd_sf"/>
</dbReference>
<evidence type="ECO:0000256" key="1">
    <source>
        <dbReference type="ARBA" id="ARBA00023015"/>
    </source>
</evidence>
<dbReference type="OrthoDB" id="9797223at2"/>
<evidence type="ECO:0000313" key="6">
    <source>
        <dbReference type="Proteomes" id="UP000184301"/>
    </source>
</evidence>
<name>A0A1M6MDX7_9FIRM</name>
<dbReference type="Pfam" id="PF08220">
    <property type="entry name" value="HTH_DeoR"/>
    <property type="match status" value="1"/>
</dbReference>
<accession>A0A1M6MDX7</accession>
<dbReference type="Gene3D" id="3.40.50.1360">
    <property type="match status" value="1"/>
</dbReference>
<sequence length="263" mass="29111">MREERREIILQELKKHGKIRVADLSKRFQCSEVTVRNDIRLMDKEGLLVRVHGGAVPAESAEQNPEPYKNCEMESLQRHAERKRKIAACAYAFIKDRDTIIIDDASASYYLAEHIRNHPEKRVIVVTNSLPAGNILMTSDHVELFMVCGYVGGYAGGHLPATLGDWAVRNIGQFHVDKAFIGVHGINFEVGFTSVATLQMEVKKAIIGAAKETYVLADSSKFGGGYLSVVCPLDAVRTVITDDAISSEDLKQAENENLNLVIA</sequence>
<dbReference type="InterPro" id="IPR036388">
    <property type="entry name" value="WH-like_DNA-bd_sf"/>
</dbReference>
<evidence type="ECO:0000259" key="4">
    <source>
        <dbReference type="PROSITE" id="PS51000"/>
    </source>
</evidence>
<keyword evidence="6" id="KW-1185">Reference proteome</keyword>
<dbReference type="GO" id="GO:0003677">
    <property type="term" value="F:DNA binding"/>
    <property type="evidence" value="ECO:0007669"/>
    <property type="project" value="UniProtKB-KW"/>
</dbReference>
<feature type="domain" description="HTH deoR-type" evidence="4">
    <location>
        <begin position="2"/>
        <end position="57"/>
    </location>
</feature>
<keyword evidence="3" id="KW-0804">Transcription</keyword>
<dbReference type="PANTHER" id="PTHR30363:SF44">
    <property type="entry name" value="AGA OPERON TRANSCRIPTIONAL REPRESSOR-RELATED"/>
    <property type="match status" value="1"/>
</dbReference>
<dbReference type="InterPro" id="IPR001034">
    <property type="entry name" value="DeoR_HTH"/>
</dbReference>
<dbReference type="AlphaFoldDB" id="A0A1M6MDX7"/>
<dbReference type="SMART" id="SM00420">
    <property type="entry name" value="HTH_DEOR"/>
    <property type="match status" value="1"/>
</dbReference>
<reference evidence="5 6" key="1">
    <citation type="submission" date="2016-11" db="EMBL/GenBank/DDBJ databases">
        <authorList>
            <person name="Jaros S."/>
            <person name="Januszkiewicz K."/>
            <person name="Wedrychowicz H."/>
        </authorList>
    </citation>
    <scope>NUCLEOTIDE SEQUENCE [LARGE SCALE GENOMIC DNA]</scope>
    <source>
        <strain evidence="5 6">DSM 15480</strain>
    </source>
</reference>
<dbReference type="InterPro" id="IPR037171">
    <property type="entry name" value="NagB/RpiA_transferase-like"/>
</dbReference>
<dbReference type="GO" id="GO:0003700">
    <property type="term" value="F:DNA-binding transcription factor activity"/>
    <property type="evidence" value="ECO:0007669"/>
    <property type="project" value="InterPro"/>
</dbReference>
<dbReference type="Proteomes" id="UP000184301">
    <property type="component" value="Unassembled WGS sequence"/>
</dbReference>
<proteinExistence type="predicted"/>
<evidence type="ECO:0000256" key="2">
    <source>
        <dbReference type="ARBA" id="ARBA00023125"/>
    </source>
</evidence>
<evidence type="ECO:0000313" key="5">
    <source>
        <dbReference type="EMBL" id="SHJ81664.1"/>
    </source>
</evidence>
<keyword evidence="1" id="KW-0805">Transcription regulation</keyword>
<dbReference type="InterPro" id="IPR014036">
    <property type="entry name" value="DeoR-like_C"/>
</dbReference>
<gene>
    <name evidence="5" type="ORF">SAMN02745243_01446</name>
</gene>
<dbReference type="Pfam" id="PF00455">
    <property type="entry name" value="DeoRC"/>
    <property type="match status" value="1"/>
</dbReference>
<dbReference type="PRINTS" id="PR00037">
    <property type="entry name" value="HTHLACR"/>
</dbReference>
<protein>
    <submittedName>
        <fullName evidence="5">Transcriptional regulator, DeoR family</fullName>
    </submittedName>
</protein>
<dbReference type="SUPFAM" id="SSF100950">
    <property type="entry name" value="NagB/RpiA/CoA transferase-like"/>
    <property type="match status" value="1"/>
</dbReference>
<dbReference type="InterPro" id="IPR018356">
    <property type="entry name" value="Tscrpt_reg_HTH_DeoR_CS"/>
</dbReference>
<dbReference type="PROSITE" id="PS00894">
    <property type="entry name" value="HTH_DEOR_1"/>
    <property type="match status" value="1"/>
</dbReference>
<organism evidence="5 6">
    <name type="scientific">Hespellia stercorisuis DSM 15480</name>
    <dbReference type="NCBI Taxonomy" id="1121950"/>
    <lineage>
        <taxon>Bacteria</taxon>
        <taxon>Bacillati</taxon>
        <taxon>Bacillota</taxon>
        <taxon>Clostridia</taxon>
        <taxon>Lachnospirales</taxon>
        <taxon>Lachnospiraceae</taxon>
        <taxon>Hespellia</taxon>
    </lineage>
</organism>
<keyword evidence="2" id="KW-0238">DNA-binding</keyword>
<dbReference type="SUPFAM" id="SSF46785">
    <property type="entry name" value="Winged helix' DNA-binding domain"/>
    <property type="match status" value="1"/>
</dbReference>
<dbReference type="SMART" id="SM01134">
    <property type="entry name" value="DeoRC"/>
    <property type="match status" value="1"/>
</dbReference>
<dbReference type="Gene3D" id="1.10.10.10">
    <property type="entry name" value="Winged helix-like DNA-binding domain superfamily/Winged helix DNA-binding domain"/>
    <property type="match status" value="1"/>
</dbReference>
<dbReference type="RefSeq" id="WP_073107591.1">
    <property type="nucleotide sequence ID" value="NZ_FQZY01000018.1"/>
</dbReference>
<evidence type="ECO:0000256" key="3">
    <source>
        <dbReference type="ARBA" id="ARBA00023163"/>
    </source>
</evidence>
<dbReference type="PROSITE" id="PS51000">
    <property type="entry name" value="HTH_DEOR_2"/>
    <property type="match status" value="1"/>
</dbReference>
<dbReference type="PANTHER" id="PTHR30363">
    <property type="entry name" value="HTH-TYPE TRANSCRIPTIONAL REGULATOR SRLR-RELATED"/>
    <property type="match status" value="1"/>
</dbReference>